<keyword evidence="2" id="KW-1185">Reference proteome</keyword>
<evidence type="ECO:0000313" key="2">
    <source>
        <dbReference type="Proteomes" id="UP000218069"/>
    </source>
</evidence>
<dbReference type="AlphaFoldDB" id="A0A240DZP2"/>
<dbReference type="EMBL" id="OANS01000002">
    <property type="protein sequence ID" value="SNX28655.1"/>
    <property type="molecule type" value="Genomic_DNA"/>
</dbReference>
<evidence type="ECO:0000313" key="1">
    <source>
        <dbReference type="EMBL" id="SNX28655.1"/>
    </source>
</evidence>
<proteinExistence type="predicted"/>
<name>A0A240DZP2_9BURK</name>
<gene>
    <name evidence="1" type="ORF">SAMN06295945_0995</name>
</gene>
<organism evidence="1 2">
    <name type="scientific">Polynucleobacter meluiroseus</name>
    <dbReference type="NCBI Taxonomy" id="1938814"/>
    <lineage>
        <taxon>Bacteria</taxon>
        <taxon>Pseudomonadati</taxon>
        <taxon>Pseudomonadota</taxon>
        <taxon>Betaproteobacteria</taxon>
        <taxon>Burkholderiales</taxon>
        <taxon>Burkholderiaceae</taxon>
        <taxon>Polynucleobacter</taxon>
    </lineage>
</organism>
<protein>
    <submittedName>
        <fullName evidence="1">Uncharacterized protein</fullName>
    </submittedName>
</protein>
<reference evidence="2" key="1">
    <citation type="submission" date="2017-08" db="EMBL/GenBank/DDBJ databases">
        <authorList>
            <person name="Varghese N."/>
            <person name="Submissions S."/>
        </authorList>
    </citation>
    <scope>NUCLEOTIDE SEQUENCE [LARGE SCALE GENOMIC DNA]</scope>
    <source>
        <strain evidence="2">AP-Melu-1000-B4</strain>
    </source>
</reference>
<dbReference type="Proteomes" id="UP000218069">
    <property type="component" value="Unassembled WGS sequence"/>
</dbReference>
<sequence>MSVQMIELEEVQMVEASDESLEVAGGGYIYGVKSRHKCVHNLFSLNNLC</sequence>
<accession>A0A240DZP2</accession>